<dbReference type="SMART" id="SM00642">
    <property type="entry name" value="Aamy"/>
    <property type="match status" value="1"/>
</dbReference>
<keyword evidence="3" id="KW-0326">Glycosidase</keyword>
<gene>
    <name evidence="5" type="ORF">A9Q02_18570</name>
</gene>
<dbReference type="FunFam" id="3.90.400.10:FF:000002">
    <property type="entry name" value="Sucrose isomerase"/>
    <property type="match status" value="1"/>
</dbReference>
<protein>
    <submittedName>
        <fullName evidence="5">Alpha-amylase</fullName>
    </submittedName>
</protein>
<dbReference type="OrthoDB" id="9805159at2"/>
<dbReference type="Proteomes" id="UP000220922">
    <property type="component" value="Unassembled WGS sequence"/>
</dbReference>
<dbReference type="SUPFAM" id="SSF51445">
    <property type="entry name" value="(Trans)glycosidases"/>
    <property type="match status" value="1"/>
</dbReference>
<dbReference type="InterPro" id="IPR017853">
    <property type="entry name" value="GH"/>
</dbReference>
<comment type="similarity">
    <text evidence="1">Belongs to the glycosyl hydrolase 13 family.</text>
</comment>
<evidence type="ECO:0000256" key="2">
    <source>
        <dbReference type="ARBA" id="ARBA00022801"/>
    </source>
</evidence>
<dbReference type="PANTHER" id="PTHR10357:SF179">
    <property type="entry name" value="NEUTRAL AND BASIC AMINO ACID TRANSPORT PROTEIN RBAT"/>
    <property type="match status" value="1"/>
</dbReference>
<dbReference type="Pfam" id="PF00128">
    <property type="entry name" value="Alpha-amylase"/>
    <property type="match status" value="1"/>
</dbReference>
<dbReference type="SUPFAM" id="SSF51011">
    <property type="entry name" value="Glycosyl hydrolase domain"/>
    <property type="match status" value="1"/>
</dbReference>
<evidence type="ECO:0000313" key="5">
    <source>
        <dbReference type="EMBL" id="PDV97403.1"/>
    </source>
</evidence>
<dbReference type="Gene3D" id="3.90.400.10">
    <property type="entry name" value="Oligo-1,6-glucosidase, Domain 2"/>
    <property type="match status" value="1"/>
</dbReference>
<dbReference type="GO" id="GO:0009313">
    <property type="term" value="P:oligosaccharide catabolic process"/>
    <property type="evidence" value="ECO:0007669"/>
    <property type="project" value="TreeGrafter"/>
</dbReference>
<dbReference type="InterPro" id="IPR013780">
    <property type="entry name" value="Glyco_hydro_b"/>
</dbReference>
<sequence length="533" mass="60108">MKASHHWWQTDVVYQIYPRSFQDSNGDGIGDLPGIRQRLDYLQWLGIDAIWLSPIFPSPMADFGYDVANYVDVDPMFGTLAELDQLVSEAHQRGMRVLLDLVPNHSSDEHPWFVAARSSRDNPYRDWYIWRDPAPDGGPPNNWLSHFGGPAWSLDPTTGQYYLHLFDPKQADLNWRNPAVRQAIYDAMRFWFARGIDGFRIDVIWMLIKHPDLPDNPPDPQWKPGQPEQHRLLRRHDQHQPEVHAIIREMRMVADEYQDRVLIGEIYLPIDDLVAYYGENLDGVHLPFNFNLVTLGEWNAHAIRALVEHYERALPPGGWPNWVLGNHDQPRVASRLGQSMARLAQMLLLTLRGTPTLYYGDELGMEDVPIPSELVVDPQGIRTPGHGRDPERTPMQWDATPGAGFTTGTPWLPLAVDYPSRNVTRQQDDPQSMLALTHHLLELRRASAALNRGSYATVATSEPDLFAYLRQAGGEQVLVILNMGATPVTLDLSSVGPTGTIAASTGMQRTGHVTLDAVMLDAVEGLVIAIDED</sequence>
<evidence type="ECO:0000256" key="3">
    <source>
        <dbReference type="ARBA" id="ARBA00023295"/>
    </source>
</evidence>
<dbReference type="PANTHER" id="PTHR10357">
    <property type="entry name" value="ALPHA-AMYLASE FAMILY MEMBER"/>
    <property type="match status" value="1"/>
</dbReference>
<dbReference type="Gene3D" id="2.60.40.1180">
    <property type="entry name" value="Golgi alpha-mannosidase II"/>
    <property type="match status" value="1"/>
</dbReference>
<proteinExistence type="inferred from homology"/>
<dbReference type="InterPro" id="IPR045857">
    <property type="entry name" value="O16G_dom_2"/>
</dbReference>
<organism evidence="5 6">
    <name type="scientific">Candidatus Chloroploca asiatica</name>
    <dbReference type="NCBI Taxonomy" id="1506545"/>
    <lineage>
        <taxon>Bacteria</taxon>
        <taxon>Bacillati</taxon>
        <taxon>Chloroflexota</taxon>
        <taxon>Chloroflexia</taxon>
        <taxon>Chloroflexales</taxon>
        <taxon>Chloroflexineae</taxon>
        <taxon>Oscillochloridaceae</taxon>
        <taxon>Candidatus Chloroploca</taxon>
    </lineage>
</organism>
<evidence type="ECO:0000313" key="6">
    <source>
        <dbReference type="Proteomes" id="UP000220922"/>
    </source>
</evidence>
<dbReference type="EMBL" id="LYXE01000148">
    <property type="protein sequence ID" value="PDV97403.1"/>
    <property type="molecule type" value="Genomic_DNA"/>
</dbReference>
<dbReference type="CDD" id="cd11331">
    <property type="entry name" value="AmyAc_OligoGlu_like"/>
    <property type="match status" value="1"/>
</dbReference>
<dbReference type="AlphaFoldDB" id="A0A2H3KHY9"/>
<keyword evidence="2" id="KW-0378">Hydrolase</keyword>
<dbReference type="Gene3D" id="3.20.20.80">
    <property type="entry name" value="Glycosidases"/>
    <property type="match status" value="2"/>
</dbReference>
<name>A0A2H3KHY9_9CHLR</name>
<accession>A0A2H3KHY9</accession>
<dbReference type="InterPro" id="IPR006047">
    <property type="entry name" value="GH13_cat_dom"/>
</dbReference>
<reference evidence="5 6" key="1">
    <citation type="submission" date="2016-05" db="EMBL/GenBank/DDBJ databases">
        <authorList>
            <person name="Lavstsen T."/>
            <person name="Jespersen J.S."/>
        </authorList>
    </citation>
    <scope>NUCLEOTIDE SEQUENCE [LARGE SCALE GENOMIC DNA]</scope>
    <source>
        <strain evidence="5 6">B7-9</strain>
    </source>
</reference>
<keyword evidence="6" id="KW-1185">Reference proteome</keyword>
<dbReference type="GO" id="GO:0004556">
    <property type="term" value="F:alpha-amylase activity"/>
    <property type="evidence" value="ECO:0007669"/>
    <property type="project" value="TreeGrafter"/>
</dbReference>
<dbReference type="RefSeq" id="WP_097654499.1">
    <property type="nucleotide sequence ID" value="NZ_LYXE01000148.1"/>
</dbReference>
<evidence type="ECO:0000256" key="1">
    <source>
        <dbReference type="ARBA" id="ARBA00008061"/>
    </source>
</evidence>
<evidence type="ECO:0000259" key="4">
    <source>
        <dbReference type="SMART" id="SM00642"/>
    </source>
</evidence>
<feature type="domain" description="Glycosyl hydrolase family 13 catalytic" evidence="4">
    <location>
        <begin position="15"/>
        <end position="392"/>
    </location>
</feature>
<comment type="caution">
    <text evidence="5">The sequence shown here is derived from an EMBL/GenBank/DDBJ whole genome shotgun (WGS) entry which is preliminary data.</text>
</comment>